<protein>
    <submittedName>
        <fullName evidence="1">Putative RNA binding protein</fullName>
    </submittedName>
</protein>
<dbReference type="EMBL" id="LGGS01000045">
    <property type="protein sequence ID" value="KUK83145.1"/>
    <property type="molecule type" value="Genomic_DNA"/>
</dbReference>
<evidence type="ECO:0000313" key="2">
    <source>
        <dbReference type="Proteomes" id="UP000054705"/>
    </source>
</evidence>
<comment type="caution">
    <text evidence="1">The sequence shown here is derived from an EMBL/GenBank/DDBJ whole genome shotgun (WGS) entry which is preliminary data.</text>
</comment>
<sequence>MKQEFLIVDGYNIIYAWPEFDQIRESGLNHARSRLIAVLADYAPLSGQKVSVVFDAHQVRLGVERTEVVDGVEVIYTRQGETADALIERLAGSLSQEGTVYVATSDWAEQRIIFGRGAFRLTPLELKLQVERVKRDSKKHYSQALPADSYLENRLLEKIKSELEQWRRKKS</sequence>
<dbReference type="AlphaFoldDB" id="A0A101HVV0"/>
<dbReference type="PATRIC" id="fig|110500.4.peg.509"/>
<dbReference type="Proteomes" id="UP000054705">
    <property type="component" value="Unassembled WGS sequence"/>
</dbReference>
<dbReference type="PANTHER" id="PTHR34547">
    <property type="entry name" value="YACP-LIKE NYN DOMAIN PROTEIN"/>
    <property type="match status" value="1"/>
</dbReference>
<reference evidence="2" key="1">
    <citation type="journal article" date="2015" name="MBio">
        <title>Genome-Resolved Metagenomic Analysis Reveals Roles for Candidate Phyla and Other Microbial Community Members in Biogeochemical Transformations in Oil Reservoirs.</title>
        <authorList>
            <person name="Hu P."/>
            <person name="Tom L."/>
            <person name="Singh A."/>
            <person name="Thomas B.C."/>
            <person name="Baker B.J."/>
            <person name="Piceno Y.M."/>
            <person name="Andersen G.L."/>
            <person name="Banfield J.F."/>
        </authorList>
    </citation>
    <scope>NUCLEOTIDE SEQUENCE [LARGE SCALE GENOMIC DNA]</scope>
</reference>
<accession>A0A101HVV0</accession>
<dbReference type="InterPro" id="IPR010298">
    <property type="entry name" value="YacP-like"/>
</dbReference>
<dbReference type="CDD" id="cd10912">
    <property type="entry name" value="PIN_YacP-like"/>
    <property type="match status" value="1"/>
</dbReference>
<proteinExistence type="predicted"/>
<evidence type="ECO:0000313" key="1">
    <source>
        <dbReference type="EMBL" id="KUK83145.1"/>
    </source>
</evidence>
<organism evidence="1 2">
    <name type="scientific">Pelotomaculum thermopropionicum</name>
    <dbReference type="NCBI Taxonomy" id="110500"/>
    <lineage>
        <taxon>Bacteria</taxon>
        <taxon>Bacillati</taxon>
        <taxon>Bacillota</taxon>
        <taxon>Clostridia</taxon>
        <taxon>Eubacteriales</taxon>
        <taxon>Desulfotomaculaceae</taxon>
        <taxon>Pelotomaculum</taxon>
    </lineage>
</organism>
<gene>
    <name evidence="1" type="ORF">XD97_0254</name>
</gene>
<dbReference type="Pfam" id="PF05991">
    <property type="entry name" value="NYN_YacP"/>
    <property type="match status" value="1"/>
</dbReference>
<name>A0A101HVV0_9FIRM</name>
<dbReference type="PANTHER" id="PTHR34547:SF1">
    <property type="entry name" value="YACP-LIKE NYN DOMAIN PROTEIN"/>
    <property type="match status" value="1"/>
</dbReference>